<protein>
    <submittedName>
        <fullName evidence="3">Uncharacterized protein</fullName>
    </submittedName>
</protein>
<organism evidence="2 3">
    <name type="scientific">Romanomermis culicivorax</name>
    <name type="common">Nematode worm</name>
    <dbReference type="NCBI Taxonomy" id="13658"/>
    <lineage>
        <taxon>Eukaryota</taxon>
        <taxon>Metazoa</taxon>
        <taxon>Ecdysozoa</taxon>
        <taxon>Nematoda</taxon>
        <taxon>Enoplea</taxon>
        <taxon>Dorylaimia</taxon>
        <taxon>Mermithida</taxon>
        <taxon>Mermithoidea</taxon>
        <taxon>Mermithidae</taxon>
        <taxon>Romanomermis</taxon>
    </lineage>
</organism>
<evidence type="ECO:0000313" key="3">
    <source>
        <dbReference type="WBParaSite" id="nRc.2.0.1.t25898-RA"/>
    </source>
</evidence>
<dbReference type="AlphaFoldDB" id="A0A915JIF2"/>
<keyword evidence="2" id="KW-1185">Reference proteome</keyword>
<evidence type="ECO:0000256" key="1">
    <source>
        <dbReference type="SAM" id="MobiDB-lite"/>
    </source>
</evidence>
<reference evidence="3" key="1">
    <citation type="submission" date="2022-11" db="UniProtKB">
        <authorList>
            <consortium name="WormBaseParasite"/>
        </authorList>
    </citation>
    <scope>IDENTIFICATION</scope>
</reference>
<accession>A0A915JIF2</accession>
<proteinExistence type="predicted"/>
<name>A0A915JIF2_ROMCU</name>
<feature type="compositionally biased region" description="Basic and acidic residues" evidence="1">
    <location>
        <begin position="1"/>
        <end position="13"/>
    </location>
</feature>
<dbReference type="WBParaSite" id="nRc.2.0.1.t25898-RA">
    <property type="protein sequence ID" value="nRc.2.0.1.t25898-RA"/>
    <property type="gene ID" value="nRc.2.0.1.g25898"/>
</dbReference>
<sequence length="153" mass="17277">MQFLLEENRRQGEESQLVTGAAGASGNSVGGIRIDEADIEQIDAQEVAVPVAVFGENRQSRQVFKKAEYLYKNQKFEKSFGCQQQGAQHPSPVETDLPEVASYTDRKSLVVEPLEDNRQQCGREGQNKGSDDHRVALVYPLRYIYYLFYSVVK</sequence>
<dbReference type="Proteomes" id="UP000887565">
    <property type="component" value="Unplaced"/>
</dbReference>
<feature type="region of interest" description="Disordered" evidence="1">
    <location>
        <begin position="1"/>
        <end position="24"/>
    </location>
</feature>
<evidence type="ECO:0000313" key="2">
    <source>
        <dbReference type="Proteomes" id="UP000887565"/>
    </source>
</evidence>